<dbReference type="AlphaFoldDB" id="R0K322"/>
<name>R0K322_ANAPL</name>
<evidence type="ECO:0000313" key="2">
    <source>
        <dbReference type="Proteomes" id="UP000296049"/>
    </source>
</evidence>
<evidence type="ECO:0000313" key="1">
    <source>
        <dbReference type="EMBL" id="EOB04431.1"/>
    </source>
</evidence>
<organism evidence="1 2">
    <name type="scientific">Anas platyrhynchos</name>
    <name type="common">Mallard</name>
    <name type="synonym">Anas boschas</name>
    <dbReference type="NCBI Taxonomy" id="8839"/>
    <lineage>
        <taxon>Eukaryota</taxon>
        <taxon>Metazoa</taxon>
        <taxon>Chordata</taxon>
        <taxon>Craniata</taxon>
        <taxon>Vertebrata</taxon>
        <taxon>Euteleostomi</taxon>
        <taxon>Archelosauria</taxon>
        <taxon>Archosauria</taxon>
        <taxon>Dinosauria</taxon>
        <taxon>Saurischia</taxon>
        <taxon>Theropoda</taxon>
        <taxon>Coelurosauria</taxon>
        <taxon>Aves</taxon>
        <taxon>Neognathae</taxon>
        <taxon>Galloanserae</taxon>
        <taxon>Anseriformes</taxon>
        <taxon>Anatidae</taxon>
        <taxon>Anatinae</taxon>
        <taxon>Anas</taxon>
    </lineage>
</organism>
<protein>
    <submittedName>
        <fullName evidence="1">Uncharacterized protein</fullName>
    </submittedName>
</protein>
<proteinExistence type="predicted"/>
<accession>R0K322</accession>
<keyword evidence="2" id="KW-1185">Reference proteome</keyword>
<dbReference type="Proteomes" id="UP000296049">
    <property type="component" value="Unassembled WGS sequence"/>
</dbReference>
<dbReference type="EMBL" id="KB742790">
    <property type="protein sequence ID" value="EOB04431.1"/>
    <property type="molecule type" value="Genomic_DNA"/>
</dbReference>
<sequence>MDLHVKSLAQPLLRLLARCIHGWLQQEPERRKGTWVAVFETSFCDSVDPLVVSDTANLVKKKKDLHFPSYNPEMFTGKRICHTIGFAADKSYRCYQTIVPNYDALSKCMVSNPAQNPVCLRGELPSPSTMLLMTDAKIFPITTCTNKERNAYLHFGERITESFSMRTGLLR</sequence>
<reference evidence="2" key="1">
    <citation type="journal article" date="2013" name="Nat. Genet.">
        <title>The duck genome and transcriptome provide insight into an avian influenza virus reservoir species.</title>
        <authorList>
            <person name="Huang Y."/>
            <person name="Li Y."/>
            <person name="Burt D.W."/>
            <person name="Chen H."/>
            <person name="Zhang Y."/>
            <person name="Qian W."/>
            <person name="Kim H."/>
            <person name="Gan S."/>
            <person name="Zhao Y."/>
            <person name="Li J."/>
            <person name="Yi K."/>
            <person name="Feng H."/>
            <person name="Zhu P."/>
            <person name="Li B."/>
            <person name="Liu Q."/>
            <person name="Fairley S."/>
            <person name="Magor K.E."/>
            <person name="Du Z."/>
            <person name="Hu X."/>
            <person name="Goodman L."/>
            <person name="Tafer H."/>
            <person name="Vignal A."/>
            <person name="Lee T."/>
            <person name="Kim K.W."/>
            <person name="Sheng Z."/>
            <person name="An Y."/>
            <person name="Searle S."/>
            <person name="Herrero J."/>
            <person name="Groenen M.A."/>
            <person name="Crooijmans R.P."/>
            <person name="Faraut T."/>
            <person name="Cai Q."/>
            <person name="Webster R.G."/>
            <person name="Aldridge J.R."/>
            <person name="Warren W.C."/>
            <person name="Bartschat S."/>
            <person name="Kehr S."/>
            <person name="Marz M."/>
            <person name="Stadler P.F."/>
            <person name="Smith J."/>
            <person name="Kraus R.H."/>
            <person name="Zhao Y."/>
            <person name="Ren L."/>
            <person name="Fei J."/>
            <person name="Morisson M."/>
            <person name="Kaiser P."/>
            <person name="Griffin D.K."/>
            <person name="Rao M."/>
            <person name="Pitel F."/>
            <person name="Wang J."/>
            <person name="Li N."/>
        </authorList>
    </citation>
    <scope>NUCLEOTIDE SEQUENCE [LARGE SCALE GENOMIC DNA]</scope>
</reference>
<gene>
    <name evidence="1" type="ORF">Anapl_18889</name>
</gene>